<dbReference type="InterPro" id="IPR049050">
    <property type="entry name" value="nSTAND3"/>
</dbReference>
<dbReference type="InterPro" id="IPR007560">
    <property type="entry name" value="Restrct_endonuc_IV_Mrr"/>
</dbReference>
<dbReference type="GO" id="GO:0004519">
    <property type="term" value="F:endonuclease activity"/>
    <property type="evidence" value="ECO:0007669"/>
    <property type="project" value="InterPro"/>
</dbReference>
<dbReference type="Pfam" id="PF20720">
    <property type="entry name" value="nSTAND3"/>
    <property type="match status" value="1"/>
</dbReference>
<reference evidence="4" key="1">
    <citation type="submission" date="2018-09" db="EMBL/GenBank/DDBJ databases">
        <authorList>
            <person name="Livingstone P.G."/>
            <person name="Whitworth D.E."/>
        </authorList>
    </citation>
    <scope>NUCLEOTIDE SEQUENCE [LARGE SCALE GENOMIC DNA]</scope>
    <source>
        <strain evidence="4">CA040B</strain>
    </source>
</reference>
<evidence type="ECO:0000259" key="1">
    <source>
        <dbReference type="Pfam" id="PF04471"/>
    </source>
</evidence>
<dbReference type="Pfam" id="PF04471">
    <property type="entry name" value="Mrr_cat"/>
    <property type="match status" value="1"/>
</dbReference>
<dbReference type="AlphaFoldDB" id="A0A3A8NZR5"/>
<evidence type="ECO:0000313" key="3">
    <source>
        <dbReference type="EMBL" id="RKH45592.1"/>
    </source>
</evidence>
<keyword evidence="4" id="KW-1185">Reference proteome</keyword>
<dbReference type="GO" id="GO:0009307">
    <property type="term" value="P:DNA restriction-modification system"/>
    <property type="evidence" value="ECO:0007669"/>
    <property type="project" value="InterPro"/>
</dbReference>
<accession>A0A3A8NZR5</accession>
<sequence length="770" mass="86676">MMTGGRSPGRYNLHRLGWTAFEDLCMQIMRVVLGEVATRFRPGPDGGRDGWFQGVATGRLVTESTLSGAFVVQCKHTSSTHEPLDVSDLRKEFEKVKKIALASPCHYVLMTNRQVSAQAEARIRQFFESLPGVGRCLVLSETWIEDTIDAHPRLLRLVPRLYGIGDLSQIVAFVMQEQTRAVLDDLAAPLRTFVPTDSYRRAEKALHDHGFVVLVGPPASGKSAIAANLCMVSIAQDANVRVLRIEHAEQFKSTWSPSDSNTIYWVDDVFGETTLDEERLREWSAAIEKVEAARRRKARILFCTRDYILASAERKLKRSKLEIINDARVRVDVAKLSEMERDAILYNHIKEGDIAREQKRALKKHLSALARLRSFSPELARRLGNKRFHSGLRHELKELEAFFERPVQHFRDVIHGLSRSETAALAVCLHSGNALPDPVSEGEAIDAVLEAYGVSIHEIRESLEALEGSLVKRARQATSQTWQLHHPSMLEALQEELAARSAKLTLYLQSADLHTVLRDTTTLPPSPESRMVFVPDAAYDHLVLRLHRASARSIEGIAGYLADKASSAFLRAVDAVGASLIDRALAVVPYPEGTDVAASLAARLSLEEGLFHGHRQSIVRSTLQEAASDTGWCGFLDEDELREALPGFNEEFIAEEAESGFASIERIYEWYREGASTVGHVDNAVDAIESHCRRLRNEISKSAFPPNRVDQLQADVNALRDNMSQRLAERRFEIEENDERRAEYNADEWKERYYEERYELEQSIFADVDE</sequence>
<feature type="domain" description="Restriction endonuclease type IV Mrr" evidence="1">
    <location>
        <begin position="14"/>
        <end position="125"/>
    </location>
</feature>
<comment type="caution">
    <text evidence="3">The sequence shown here is derived from an EMBL/GenBank/DDBJ whole genome shotgun (WGS) entry which is preliminary data.</text>
</comment>
<proteinExistence type="predicted"/>
<evidence type="ECO:0000259" key="2">
    <source>
        <dbReference type="Pfam" id="PF20720"/>
    </source>
</evidence>
<feature type="domain" description="Novel STAND NTPase 3" evidence="2">
    <location>
        <begin position="193"/>
        <end position="350"/>
    </location>
</feature>
<dbReference type="EMBL" id="RAWG01000033">
    <property type="protein sequence ID" value="RKH45592.1"/>
    <property type="molecule type" value="Genomic_DNA"/>
</dbReference>
<dbReference type="SUPFAM" id="SSF52540">
    <property type="entry name" value="P-loop containing nucleoside triphosphate hydrolases"/>
    <property type="match status" value="1"/>
</dbReference>
<protein>
    <submittedName>
        <fullName evidence="3">Uncharacterized protein</fullName>
    </submittedName>
</protein>
<organism evidence="3 4">
    <name type="scientific">Corallococcus sicarius</name>
    <dbReference type="NCBI Taxonomy" id="2316726"/>
    <lineage>
        <taxon>Bacteria</taxon>
        <taxon>Pseudomonadati</taxon>
        <taxon>Myxococcota</taxon>
        <taxon>Myxococcia</taxon>
        <taxon>Myxococcales</taxon>
        <taxon>Cystobacterineae</taxon>
        <taxon>Myxococcaceae</taxon>
        <taxon>Corallococcus</taxon>
    </lineage>
</organism>
<gene>
    <name evidence="3" type="ORF">D7X12_07400</name>
</gene>
<dbReference type="GO" id="GO:0003677">
    <property type="term" value="F:DNA binding"/>
    <property type="evidence" value="ECO:0007669"/>
    <property type="project" value="InterPro"/>
</dbReference>
<name>A0A3A8NZR5_9BACT</name>
<dbReference type="InterPro" id="IPR027417">
    <property type="entry name" value="P-loop_NTPase"/>
</dbReference>
<dbReference type="Proteomes" id="UP000273405">
    <property type="component" value="Unassembled WGS sequence"/>
</dbReference>
<evidence type="ECO:0000313" key="4">
    <source>
        <dbReference type="Proteomes" id="UP000273405"/>
    </source>
</evidence>